<dbReference type="PANTHER" id="PTHR30625:SF15">
    <property type="entry name" value="BIOPOLYMER TRANSPORT PROTEIN EXBB"/>
    <property type="match status" value="1"/>
</dbReference>
<evidence type="ECO:0000256" key="6">
    <source>
        <dbReference type="ARBA" id="ARBA00022989"/>
    </source>
</evidence>
<protein>
    <recommendedName>
        <fullName evidence="10">MotA/TolQ/ExbB proton channel domain-containing protein</fullName>
    </recommendedName>
</protein>
<dbReference type="Pfam" id="PF01618">
    <property type="entry name" value="MotA_ExbB"/>
    <property type="match status" value="1"/>
</dbReference>
<evidence type="ECO:0000256" key="1">
    <source>
        <dbReference type="ARBA" id="ARBA00004651"/>
    </source>
</evidence>
<dbReference type="PROSITE" id="PS51257">
    <property type="entry name" value="PROKAR_LIPOPROTEIN"/>
    <property type="match status" value="1"/>
</dbReference>
<evidence type="ECO:0000256" key="3">
    <source>
        <dbReference type="ARBA" id="ARBA00022475"/>
    </source>
</evidence>
<dbReference type="GO" id="GO:0017038">
    <property type="term" value="P:protein import"/>
    <property type="evidence" value="ECO:0007669"/>
    <property type="project" value="TreeGrafter"/>
</dbReference>
<dbReference type="PANTHER" id="PTHR30625">
    <property type="entry name" value="PROTEIN TOLQ"/>
    <property type="match status" value="1"/>
</dbReference>
<evidence type="ECO:0000313" key="11">
    <source>
        <dbReference type="EMBL" id="SBV98731.1"/>
    </source>
</evidence>
<feature type="transmembrane region" description="Helical" evidence="9">
    <location>
        <begin position="20"/>
        <end position="38"/>
    </location>
</feature>
<keyword evidence="7 9" id="KW-0472">Membrane</keyword>
<gene>
    <name evidence="11" type="ORF">KL86DYS2_11500</name>
</gene>
<evidence type="ECO:0000256" key="7">
    <source>
        <dbReference type="ARBA" id="ARBA00023136"/>
    </source>
</evidence>
<feature type="transmembrane region" description="Helical" evidence="9">
    <location>
        <begin position="176"/>
        <end position="201"/>
    </location>
</feature>
<feature type="domain" description="MotA/TolQ/ExbB proton channel" evidence="10">
    <location>
        <begin position="127"/>
        <end position="254"/>
    </location>
</feature>
<dbReference type="EMBL" id="FLUL01000001">
    <property type="protein sequence ID" value="SBV98731.1"/>
    <property type="molecule type" value="Genomic_DNA"/>
</dbReference>
<evidence type="ECO:0000259" key="10">
    <source>
        <dbReference type="Pfam" id="PF01618"/>
    </source>
</evidence>
<comment type="subcellular location">
    <subcellularLocation>
        <location evidence="1">Cell membrane</location>
        <topology evidence="1">Multi-pass membrane protein</topology>
    </subcellularLocation>
    <subcellularLocation>
        <location evidence="8">Membrane</location>
        <topology evidence="8">Multi-pass membrane protein</topology>
    </subcellularLocation>
</comment>
<dbReference type="InterPro" id="IPR002898">
    <property type="entry name" value="MotA_ExbB_proton_chnl"/>
</dbReference>
<accession>A0A212JH47</accession>
<name>A0A212JH47_9BACT</name>
<evidence type="ECO:0000256" key="9">
    <source>
        <dbReference type="SAM" id="Phobius"/>
    </source>
</evidence>
<dbReference type="RefSeq" id="WP_135103763.1">
    <property type="nucleotide sequence ID" value="NZ_CABTJG010000001.1"/>
</dbReference>
<reference evidence="11" key="1">
    <citation type="submission" date="2016-04" db="EMBL/GenBank/DDBJ databases">
        <authorList>
            <person name="Evans L.H."/>
            <person name="Alamgir A."/>
            <person name="Owens N."/>
            <person name="Weber N.D."/>
            <person name="Virtaneva K."/>
            <person name="Barbian K."/>
            <person name="Babar A."/>
            <person name="Rosenke K."/>
        </authorList>
    </citation>
    <scope>NUCLEOTIDE SEQUENCE</scope>
    <source>
        <strain evidence="11">86-2</strain>
    </source>
</reference>
<keyword evidence="3" id="KW-1003">Cell membrane</keyword>
<keyword evidence="2 8" id="KW-0813">Transport</keyword>
<feature type="transmembrane region" description="Helical" evidence="9">
    <location>
        <begin position="58"/>
        <end position="79"/>
    </location>
</feature>
<organism evidence="11">
    <name type="scientific">uncultured Dysgonomonas sp</name>
    <dbReference type="NCBI Taxonomy" id="206096"/>
    <lineage>
        <taxon>Bacteria</taxon>
        <taxon>Pseudomonadati</taxon>
        <taxon>Bacteroidota</taxon>
        <taxon>Bacteroidia</taxon>
        <taxon>Bacteroidales</taxon>
        <taxon>Dysgonomonadaceae</taxon>
        <taxon>Dysgonomonas</taxon>
        <taxon>environmental samples</taxon>
    </lineage>
</organism>
<dbReference type="AlphaFoldDB" id="A0A212JH47"/>
<keyword evidence="6 9" id="KW-1133">Transmembrane helix</keyword>
<evidence type="ECO:0000256" key="2">
    <source>
        <dbReference type="ARBA" id="ARBA00022448"/>
    </source>
</evidence>
<feature type="transmembrane region" description="Helical" evidence="9">
    <location>
        <begin position="221"/>
        <end position="242"/>
    </location>
</feature>
<sequence>METKKQQPKQKPRSKGVSAMIVVIGCAIVAHLFFYLVAGDKANFDEKGHPLPGNSLGALFQGGWVIPIVITLLLTTLTLSVERFFALNRASGKGNTAKFVMNAKAKLEAGDIAGATKLCDEQKGSVANILKAGLIRYADVEKIADKNNDEKAAMIQKELEEATTLELPYLQQNLSVIATISTLGTLMGLFGTVLGMIRSFGAMGQEGAPDSTALAVGISEALYNTAMGIGTGAASIISYSYFSGKVEDITNAVDEVGFAIGQTYTTLHGGLSK</sequence>
<dbReference type="GO" id="GO:0005886">
    <property type="term" value="C:plasma membrane"/>
    <property type="evidence" value="ECO:0007669"/>
    <property type="project" value="UniProtKB-SubCell"/>
</dbReference>
<proteinExistence type="inferred from homology"/>
<keyword evidence="5 8" id="KW-0653">Protein transport</keyword>
<evidence type="ECO:0000256" key="5">
    <source>
        <dbReference type="ARBA" id="ARBA00022927"/>
    </source>
</evidence>
<dbReference type="InterPro" id="IPR050790">
    <property type="entry name" value="ExbB/TolQ_transport"/>
</dbReference>
<keyword evidence="4 9" id="KW-0812">Transmembrane</keyword>
<evidence type="ECO:0000256" key="4">
    <source>
        <dbReference type="ARBA" id="ARBA00022692"/>
    </source>
</evidence>
<comment type="similarity">
    <text evidence="8">Belongs to the exbB/tolQ family.</text>
</comment>
<evidence type="ECO:0000256" key="8">
    <source>
        <dbReference type="RuleBase" id="RU004057"/>
    </source>
</evidence>